<accession>A0A420VDT2</accession>
<gene>
    <name evidence="2" type="ORF">Cdeb_01220</name>
</gene>
<keyword evidence="1" id="KW-1133">Transmembrane helix</keyword>
<evidence type="ECO:0000256" key="1">
    <source>
        <dbReference type="SAM" id="Phobius"/>
    </source>
</evidence>
<evidence type="ECO:0000313" key="2">
    <source>
        <dbReference type="EMBL" id="RKO61749.1"/>
    </source>
</evidence>
<keyword evidence="1" id="KW-0812">Transmembrane</keyword>
<feature type="transmembrane region" description="Helical" evidence="1">
    <location>
        <begin position="12"/>
        <end position="32"/>
    </location>
</feature>
<keyword evidence="1" id="KW-0472">Membrane</keyword>
<dbReference type="Proteomes" id="UP000286235">
    <property type="component" value="Unassembled WGS sequence"/>
</dbReference>
<dbReference type="AlphaFoldDB" id="A0A420VDT2"/>
<comment type="caution">
    <text evidence="2">The sequence shown here is derived from an EMBL/GenBank/DDBJ whole genome shotgun (WGS) entry which is preliminary data.</text>
</comment>
<name>A0A420VDT2_9BACI</name>
<protein>
    <submittedName>
        <fullName evidence="2">Uncharacterized protein</fullName>
    </submittedName>
</protein>
<dbReference type="EMBL" id="AZRV01000035">
    <property type="protein sequence ID" value="RKO61749.1"/>
    <property type="molecule type" value="Genomic_DNA"/>
</dbReference>
<reference evidence="2 3" key="1">
    <citation type="submission" date="2013-12" db="EMBL/GenBank/DDBJ databases">
        <title>Genome and proteome characterization of Caldibacillus debilis GB1 derived from a cellulolytic aero-tolerant co-culture.</title>
        <authorList>
            <person name="Wushke S.T."/>
            <person name="Zhang X."/>
            <person name="Fristensky B."/>
            <person name="Wilkins J.A."/>
            <person name="Levin D.B."/>
            <person name="Sparling R."/>
        </authorList>
    </citation>
    <scope>NUCLEOTIDE SEQUENCE [LARGE SCALE GENOMIC DNA]</scope>
    <source>
        <strain evidence="2 3">GB1</strain>
    </source>
</reference>
<evidence type="ECO:0000313" key="3">
    <source>
        <dbReference type="Proteomes" id="UP000286235"/>
    </source>
</evidence>
<sequence length="106" mass="12108">MQQEQARENHKKMIGYLVLVFLGLCTVGGLINQYYKEIFALLISFSEWCVDTWNALTPFWQGFLHTAFVLIVFFICTIMAFYAGISGAVAVAMILFVITNLIILFR</sequence>
<keyword evidence="3" id="KW-1185">Reference proteome</keyword>
<proteinExistence type="predicted"/>
<feature type="transmembrane region" description="Helical" evidence="1">
    <location>
        <begin position="63"/>
        <end position="82"/>
    </location>
</feature>
<organism evidence="2 3">
    <name type="scientific">Caldibacillus debilis GB1</name>
    <dbReference type="NCBI Taxonomy" id="1339248"/>
    <lineage>
        <taxon>Bacteria</taxon>
        <taxon>Bacillati</taxon>
        <taxon>Bacillota</taxon>
        <taxon>Bacilli</taxon>
        <taxon>Bacillales</taxon>
        <taxon>Bacillaceae</taxon>
        <taxon>Caldibacillus</taxon>
    </lineage>
</organism>
<feature type="transmembrane region" description="Helical" evidence="1">
    <location>
        <begin position="88"/>
        <end position="105"/>
    </location>
</feature>